<comment type="caution">
    <text evidence="1">The sequence shown here is derived from an EMBL/GenBank/DDBJ whole genome shotgun (WGS) entry which is preliminary data.</text>
</comment>
<organism evidence="1 2">
    <name type="scientific">Flavobacterium arsenatis</name>
    <dbReference type="NCBI Taxonomy" id="1484332"/>
    <lineage>
        <taxon>Bacteria</taxon>
        <taxon>Pseudomonadati</taxon>
        <taxon>Bacteroidota</taxon>
        <taxon>Flavobacteriia</taxon>
        <taxon>Flavobacteriales</taxon>
        <taxon>Flavobacteriaceae</taxon>
        <taxon>Flavobacterium</taxon>
    </lineage>
</organism>
<name>A0ABU1TTT2_9FLAO</name>
<sequence>MDGQYLNKKEQYRKFLSDWINNAIRSKSWEKHQDLHLNEIDSQFREKANWIKGSLFIYEIILSLIKPDLYNCLLVIPLSYSDKETDINQLTWDKIRKLFDLTPPSFYLFPNGEENYEETIKELIFIERLSNDCSHKVFFKQDEEFEEEYSRSIYIINHPAGPSRNKFSG</sequence>
<dbReference type="Proteomes" id="UP001255185">
    <property type="component" value="Unassembled WGS sequence"/>
</dbReference>
<evidence type="ECO:0008006" key="3">
    <source>
        <dbReference type="Google" id="ProtNLM"/>
    </source>
</evidence>
<evidence type="ECO:0000313" key="2">
    <source>
        <dbReference type="Proteomes" id="UP001255185"/>
    </source>
</evidence>
<dbReference type="RefSeq" id="WP_310028129.1">
    <property type="nucleotide sequence ID" value="NZ_JAVDVI010000017.1"/>
</dbReference>
<protein>
    <recommendedName>
        <fullName evidence="3">DUF924 domain-containing protein</fullName>
    </recommendedName>
</protein>
<gene>
    <name evidence="1" type="ORF">J2X31_003293</name>
</gene>
<evidence type="ECO:0000313" key="1">
    <source>
        <dbReference type="EMBL" id="MDR6969266.1"/>
    </source>
</evidence>
<dbReference type="EMBL" id="JAVDVI010000017">
    <property type="protein sequence ID" value="MDR6969266.1"/>
    <property type="molecule type" value="Genomic_DNA"/>
</dbReference>
<keyword evidence="2" id="KW-1185">Reference proteome</keyword>
<reference evidence="1 2" key="1">
    <citation type="submission" date="2023-07" db="EMBL/GenBank/DDBJ databases">
        <title>Sorghum-associated microbial communities from plants grown in Nebraska, USA.</title>
        <authorList>
            <person name="Schachtman D."/>
        </authorList>
    </citation>
    <scope>NUCLEOTIDE SEQUENCE [LARGE SCALE GENOMIC DNA]</scope>
    <source>
        <strain evidence="1 2">3773</strain>
    </source>
</reference>
<proteinExistence type="predicted"/>
<accession>A0ABU1TTT2</accession>